<proteinExistence type="predicted"/>
<keyword evidence="3" id="KW-1185">Reference proteome</keyword>
<dbReference type="AlphaFoldDB" id="A0A8T0QC92"/>
<dbReference type="EMBL" id="CM029049">
    <property type="protein sequence ID" value="KAG2571453.1"/>
    <property type="molecule type" value="Genomic_DNA"/>
</dbReference>
<sequence>MPPETGGGRKESQQSHAPTLPQPSITGIRLQSAREGREAWWVELTPNHKWKRSAAPWGVQPEPWTDGSIKYYSIIQRQQPNRPQIEVGRGGPKRKKKLGIDGRLLTRGGFRGEAVAINSGSQLRRGEKKAAAEGWPAMACSSGRSSGGADRARAPAMRRRWCESCVREMLEERERVRESR</sequence>
<protein>
    <submittedName>
        <fullName evidence="2">Uncharacterized protein</fullName>
    </submittedName>
</protein>
<evidence type="ECO:0000256" key="1">
    <source>
        <dbReference type="SAM" id="MobiDB-lite"/>
    </source>
</evidence>
<evidence type="ECO:0000313" key="3">
    <source>
        <dbReference type="Proteomes" id="UP000823388"/>
    </source>
</evidence>
<feature type="region of interest" description="Disordered" evidence="1">
    <location>
        <begin position="1"/>
        <end position="32"/>
    </location>
</feature>
<reference evidence="2" key="1">
    <citation type="submission" date="2020-05" db="EMBL/GenBank/DDBJ databases">
        <title>WGS assembly of Panicum virgatum.</title>
        <authorList>
            <person name="Lovell J.T."/>
            <person name="Jenkins J."/>
            <person name="Shu S."/>
            <person name="Juenger T.E."/>
            <person name="Schmutz J."/>
        </authorList>
    </citation>
    <scope>NUCLEOTIDE SEQUENCE</scope>
    <source>
        <strain evidence="2">AP13</strain>
    </source>
</reference>
<evidence type="ECO:0000313" key="2">
    <source>
        <dbReference type="EMBL" id="KAG2571453.1"/>
    </source>
</evidence>
<accession>A0A8T0QC92</accession>
<feature type="region of interest" description="Disordered" evidence="1">
    <location>
        <begin position="120"/>
        <end position="154"/>
    </location>
</feature>
<feature type="compositionally biased region" description="Polar residues" evidence="1">
    <location>
        <begin position="14"/>
        <end position="25"/>
    </location>
</feature>
<comment type="caution">
    <text evidence="2">The sequence shown here is derived from an EMBL/GenBank/DDBJ whole genome shotgun (WGS) entry which is preliminary data.</text>
</comment>
<gene>
    <name evidence="2" type="ORF">PVAP13_7KG110755</name>
</gene>
<organism evidence="2 3">
    <name type="scientific">Panicum virgatum</name>
    <name type="common">Blackwell switchgrass</name>
    <dbReference type="NCBI Taxonomy" id="38727"/>
    <lineage>
        <taxon>Eukaryota</taxon>
        <taxon>Viridiplantae</taxon>
        <taxon>Streptophyta</taxon>
        <taxon>Embryophyta</taxon>
        <taxon>Tracheophyta</taxon>
        <taxon>Spermatophyta</taxon>
        <taxon>Magnoliopsida</taxon>
        <taxon>Liliopsida</taxon>
        <taxon>Poales</taxon>
        <taxon>Poaceae</taxon>
        <taxon>PACMAD clade</taxon>
        <taxon>Panicoideae</taxon>
        <taxon>Panicodae</taxon>
        <taxon>Paniceae</taxon>
        <taxon>Panicinae</taxon>
        <taxon>Panicum</taxon>
        <taxon>Panicum sect. Hiantes</taxon>
    </lineage>
</organism>
<dbReference type="Proteomes" id="UP000823388">
    <property type="component" value="Chromosome 7K"/>
</dbReference>
<name>A0A8T0QC92_PANVG</name>